<keyword evidence="2" id="KW-1185">Reference proteome</keyword>
<proteinExistence type="predicted"/>
<protein>
    <submittedName>
        <fullName evidence="1">Uncharacterized protein</fullName>
    </submittedName>
</protein>
<sequence length="458" mass="53784">MDDNNTDEWIHFAKQGLDWLIKKMGQEEWYRRRQNVADYFHQIKIINQRKGGIHQGDLSNEFSPIAVYNDWMTWYMYLMESVFERQGCDDPFQSSRIYPFFVTIGRDVDALEGMKGIEEKLKIMFNEKQNKPDSTLYELAVALLYHRNGWSVEFLPENIKRKTPDLQITKNRQKYWVECKRVAKVPDYAEEERLEWQKRLFHLMNAMRMVGRPAFSEIIFKVPIDQVKEHVLASAYLHYINGDFSQDGAFFSTEELDFKMTWLNLEAINEELKASSVKPNSPFMIKLVTGEYHMDGNYTLALNPSLIESVNPDNKLYVLNDFYAGIHSAYAAKWECIAEESIDRKASNLRRKLIQAVNQIPQEGKGIIHIGYETVTGSEVEIRREEKIKKMIGEFDFRPKDIVSLYLNSMQFLTDVNRIDWEETTIRYEQSPGNILTNLLLFDVPDTIASDSVHWREN</sequence>
<gene>
    <name evidence="1" type="ORF">DR871_016020</name>
</gene>
<organism evidence="1 2">
    <name type="scientific">Flavobacterium petrolei</name>
    <dbReference type="NCBI Taxonomy" id="2259594"/>
    <lineage>
        <taxon>Bacteria</taxon>
        <taxon>Pseudomonadati</taxon>
        <taxon>Bacteroidota</taxon>
        <taxon>Flavobacteriia</taxon>
        <taxon>Flavobacteriales</taxon>
        <taxon>Flavobacteriaceae</taxon>
        <taxon>Flavobacterium</taxon>
    </lineage>
</organism>
<name>A0A482TDC2_9FLAO</name>
<dbReference type="AlphaFoldDB" id="A0A482TDC2"/>
<dbReference type="RefSeq" id="WP_113667198.1">
    <property type="nucleotide sequence ID" value="NZ_QNVY02000008.1"/>
</dbReference>
<evidence type="ECO:0000313" key="1">
    <source>
        <dbReference type="EMBL" id="RYJ50625.1"/>
    </source>
</evidence>
<dbReference type="OrthoDB" id="7462971at2"/>
<comment type="caution">
    <text evidence="1">The sequence shown here is derived from an EMBL/GenBank/DDBJ whole genome shotgun (WGS) entry which is preliminary data.</text>
</comment>
<dbReference type="Proteomes" id="UP000253235">
    <property type="component" value="Unassembled WGS sequence"/>
</dbReference>
<reference evidence="1 2" key="1">
    <citation type="submission" date="2019-01" db="EMBL/GenBank/DDBJ databases">
        <title>Flavobacterium sp. nov. isolated from arctic soil.</title>
        <authorList>
            <person name="Kim D.-U."/>
        </authorList>
    </citation>
    <scope>NUCLEOTIDE SEQUENCE [LARGE SCALE GENOMIC DNA]</scope>
    <source>
        <strain evidence="1 2">Kopri-42</strain>
    </source>
</reference>
<accession>A0A482TDC2</accession>
<evidence type="ECO:0000313" key="2">
    <source>
        <dbReference type="Proteomes" id="UP000253235"/>
    </source>
</evidence>
<dbReference type="EMBL" id="QNVY02000008">
    <property type="protein sequence ID" value="RYJ50625.1"/>
    <property type="molecule type" value="Genomic_DNA"/>
</dbReference>